<comment type="similarity">
    <text evidence="1">Belongs to the fatty acyl-CoA reductase family.</text>
</comment>
<gene>
    <name evidence="4" type="primary">LOC106817170</name>
</gene>
<evidence type="ECO:0000259" key="2">
    <source>
        <dbReference type="Pfam" id="PF07993"/>
    </source>
</evidence>
<feature type="domain" description="Thioester reductase (TE)" evidence="2">
    <location>
        <begin position="30"/>
        <end position="137"/>
    </location>
</feature>
<dbReference type="Gene3D" id="3.40.50.720">
    <property type="entry name" value="NAD(P)-binding Rossmann-like Domain"/>
    <property type="match status" value="1"/>
</dbReference>
<evidence type="ECO:0000256" key="1">
    <source>
        <dbReference type="RuleBase" id="RU363097"/>
    </source>
</evidence>
<keyword evidence="1" id="KW-0444">Lipid biosynthesis</keyword>
<name>A0ABM1EYN8_PRICU</name>
<evidence type="ECO:0000313" key="3">
    <source>
        <dbReference type="Proteomes" id="UP000695022"/>
    </source>
</evidence>
<dbReference type="InterPro" id="IPR036291">
    <property type="entry name" value="NAD(P)-bd_dom_sf"/>
</dbReference>
<dbReference type="RefSeq" id="XP_014677309.1">
    <property type="nucleotide sequence ID" value="XM_014821823.1"/>
</dbReference>
<dbReference type="InterPro" id="IPR026055">
    <property type="entry name" value="FAR"/>
</dbReference>
<keyword evidence="1" id="KW-0521">NADP</keyword>
<dbReference type="InterPro" id="IPR013120">
    <property type="entry name" value="FAR_NAD-bd"/>
</dbReference>
<comment type="function">
    <text evidence="1">Catalyzes the reduction of fatty acyl-CoA to fatty alcohols.</text>
</comment>
<sequence length="154" mass="16836">MSIEMADDITASSPTTPTIREFYAGRSILVTGSTGFLGKVLVEKFLRACPRLARIYVLIRPKDGKDAKQRLAQILAEKLFDRVRQATPGVEEKVVAISGDITEPNLGVAASDEEALQREVSIVFHSAATVRFDDHLRIGAILLKRGGSYKMSCS</sequence>
<accession>A0ABM1EYN8</accession>
<dbReference type="Proteomes" id="UP000695022">
    <property type="component" value="Unplaced"/>
</dbReference>
<proteinExistence type="inferred from homology"/>
<protein>
    <recommendedName>
        <fullName evidence="1">Fatty acyl-CoA reductase</fullName>
        <ecNumber evidence="1">1.2.1.84</ecNumber>
    </recommendedName>
</protein>
<dbReference type="PANTHER" id="PTHR11011">
    <property type="entry name" value="MALE STERILITY PROTEIN 2-RELATED"/>
    <property type="match status" value="1"/>
</dbReference>
<keyword evidence="1" id="KW-0560">Oxidoreductase</keyword>
<reference evidence="4" key="1">
    <citation type="submission" date="2025-08" db="UniProtKB">
        <authorList>
            <consortium name="RefSeq"/>
        </authorList>
    </citation>
    <scope>IDENTIFICATION</scope>
</reference>
<dbReference type="PANTHER" id="PTHR11011:SF45">
    <property type="entry name" value="FATTY ACYL-COA REDUCTASE CG8306-RELATED"/>
    <property type="match status" value="1"/>
</dbReference>
<comment type="catalytic activity">
    <reaction evidence="1">
        <text>a long-chain fatty acyl-CoA + 2 NADPH + 2 H(+) = a long-chain primary fatty alcohol + 2 NADP(+) + CoA</text>
        <dbReference type="Rhea" id="RHEA:52716"/>
        <dbReference type="ChEBI" id="CHEBI:15378"/>
        <dbReference type="ChEBI" id="CHEBI:57287"/>
        <dbReference type="ChEBI" id="CHEBI:57783"/>
        <dbReference type="ChEBI" id="CHEBI:58349"/>
        <dbReference type="ChEBI" id="CHEBI:77396"/>
        <dbReference type="ChEBI" id="CHEBI:83139"/>
        <dbReference type="EC" id="1.2.1.84"/>
    </reaction>
</comment>
<keyword evidence="1" id="KW-0443">Lipid metabolism</keyword>
<dbReference type="EC" id="1.2.1.84" evidence="1"/>
<dbReference type="SUPFAM" id="SSF51735">
    <property type="entry name" value="NAD(P)-binding Rossmann-fold domains"/>
    <property type="match status" value="1"/>
</dbReference>
<keyword evidence="3" id="KW-1185">Reference proteome</keyword>
<dbReference type="GeneID" id="106817170"/>
<dbReference type="Pfam" id="PF07993">
    <property type="entry name" value="NAD_binding_4"/>
    <property type="match status" value="1"/>
</dbReference>
<organism evidence="3 4">
    <name type="scientific">Priapulus caudatus</name>
    <name type="common">Priapulid worm</name>
    <dbReference type="NCBI Taxonomy" id="37621"/>
    <lineage>
        <taxon>Eukaryota</taxon>
        <taxon>Metazoa</taxon>
        <taxon>Ecdysozoa</taxon>
        <taxon>Scalidophora</taxon>
        <taxon>Priapulida</taxon>
        <taxon>Priapulimorpha</taxon>
        <taxon>Priapulimorphida</taxon>
        <taxon>Priapulidae</taxon>
        <taxon>Priapulus</taxon>
    </lineage>
</organism>
<evidence type="ECO:0000313" key="4">
    <source>
        <dbReference type="RefSeq" id="XP_014677309.1"/>
    </source>
</evidence>